<keyword evidence="2" id="KW-1185">Reference proteome</keyword>
<evidence type="ECO:0000313" key="1">
    <source>
        <dbReference type="EMBL" id="KAF4506534.1"/>
    </source>
</evidence>
<proteinExistence type="predicted"/>
<dbReference type="OrthoDB" id="5075557at2759"/>
<organism evidence="1 2">
    <name type="scientific">Ophiocordyceps sinensis</name>
    <dbReference type="NCBI Taxonomy" id="72228"/>
    <lineage>
        <taxon>Eukaryota</taxon>
        <taxon>Fungi</taxon>
        <taxon>Dikarya</taxon>
        <taxon>Ascomycota</taxon>
        <taxon>Pezizomycotina</taxon>
        <taxon>Sordariomycetes</taxon>
        <taxon>Hypocreomycetidae</taxon>
        <taxon>Hypocreales</taxon>
        <taxon>Ophiocordycipitaceae</taxon>
        <taxon>Ophiocordyceps</taxon>
    </lineage>
</organism>
<comment type="caution">
    <text evidence="1">The sequence shown here is derived from an EMBL/GenBank/DDBJ whole genome shotgun (WGS) entry which is preliminary data.</text>
</comment>
<name>A0A8H4LW06_9HYPO</name>
<dbReference type="EMBL" id="JAAVMX010000007">
    <property type="protein sequence ID" value="KAF4506534.1"/>
    <property type="molecule type" value="Genomic_DNA"/>
</dbReference>
<accession>A0A8H4LW06</accession>
<gene>
    <name evidence="1" type="ORF">G6O67_006610</name>
</gene>
<dbReference type="Proteomes" id="UP000557566">
    <property type="component" value="Unassembled WGS sequence"/>
</dbReference>
<protein>
    <submittedName>
        <fullName evidence="1">Uncharacterized protein</fullName>
    </submittedName>
</protein>
<dbReference type="AlphaFoldDB" id="A0A8H4LW06"/>
<reference evidence="1 2" key="1">
    <citation type="journal article" date="2020" name="Genome Biol. Evol.">
        <title>A new high-quality draft genome assembly of the Chinese cordyceps Ophiocordyceps sinensis.</title>
        <authorList>
            <person name="Shu R."/>
            <person name="Zhang J."/>
            <person name="Meng Q."/>
            <person name="Zhang H."/>
            <person name="Zhou G."/>
            <person name="Li M."/>
            <person name="Wu P."/>
            <person name="Zhao Y."/>
            <person name="Chen C."/>
            <person name="Qin Q."/>
        </authorList>
    </citation>
    <scope>NUCLEOTIDE SEQUENCE [LARGE SCALE GENOMIC DNA]</scope>
    <source>
        <strain evidence="1 2">IOZ07</strain>
    </source>
</reference>
<evidence type="ECO:0000313" key="2">
    <source>
        <dbReference type="Proteomes" id="UP000557566"/>
    </source>
</evidence>
<sequence>MCTGLGGSGCLHGHTNVGGTQEQLKSWPELFRVRKQARDHSIPEKTRQDWKALFQQITEAERGFRKQELLARRKEILRGDKPVNGPIGPIYDCAQHKGLAFRPDDDDAALVPMACCYVCKLAMRYDEPYKGSNDPRFELTRLLGNFSLVGRGKNPT</sequence>